<evidence type="ECO:0000313" key="5">
    <source>
        <dbReference type="Proteomes" id="UP000269226"/>
    </source>
</evidence>
<name>A0A2Z5Y096_9ENTE</name>
<feature type="region of interest" description="Disordered" evidence="1">
    <location>
        <begin position="55"/>
        <end position="140"/>
    </location>
</feature>
<dbReference type="InterPro" id="IPR041495">
    <property type="entry name" value="Mub_B2"/>
</dbReference>
<evidence type="ECO:0000313" key="4">
    <source>
        <dbReference type="EMBL" id="BBC60239.1"/>
    </source>
</evidence>
<dbReference type="Gene3D" id="2.60.40.4300">
    <property type="match status" value="1"/>
</dbReference>
<accession>A0A2Z5Y096</accession>
<dbReference type="RefSeq" id="WP_014372853.1">
    <property type="nucleotide sequence ID" value="NZ_AP018492.1"/>
</dbReference>
<evidence type="ECO:0000259" key="3">
    <source>
        <dbReference type="Pfam" id="PF17966"/>
    </source>
</evidence>
<feature type="transmembrane region" description="Helical" evidence="2">
    <location>
        <begin position="638"/>
        <end position="657"/>
    </location>
</feature>
<organism evidence="4 5">
    <name type="scientific">Melissococcus plutonius</name>
    <dbReference type="NCBI Taxonomy" id="33970"/>
    <lineage>
        <taxon>Bacteria</taxon>
        <taxon>Bacillati</taxon>
        <taxon>Bacillota</taxon>
        <taxon>Bacilli</taxon>
        <taxon>Lactobacillales</taxon>
        <taxon>Enterococcaceae</taxon>
        <taxon>Melissococcus</taxon>
    </lineage>
</organism>
<reference evidence="4 5" key="1">
    <citation type="submission" date="2018-01" db="EMBL/GenBank/DDBJ databases">
        <title>Whole genome sequence of Melissococcus plutonius DAT561.</title>
        <authorList>
            <person name="Okumura K."/>
            <person name="Takamatsu D."/>
            <person name="Okura M."/>
        </authorList>
    </citation>
    <scope>NUCLEOTIDE SEQUENCE [LARGE SCALE GENOMIC DNA]</scope>
    <source>
        <strain evidence="4 5">DAT561</strain>
    </source>
</reference>
<feature type="domain" description="Mub B2-like" evidence="3">
    <location>
        <begin position="464"/>
        <end position="556"/>
    </location>
</feature>
<keyword evidence="2" id="KW-0472">Membrane</keyword>
<feature type="region of interest" description="Disordered" evidence="1">
    <location>
        <begin position="558"/>
        <end position="625"/>
    </location>
</feature>
<evidence type="ECO:0000256" key="1">
    <source>
        <dbReference type="SAM" id="MobiDB-lite"/>
    </source>
</evidence>
<dbReference type="GeneID" id="57042638"/>
<keyword evidence="2" id="KW-1133">Transmembrane helix</keyword>
<dbReference type="Proteomes" id="UP000269226">
    <property type="component" value="Chromosome"/>
</dbReference>
<keyword evidence="2" id="KW-0812">Transmembrane</keyword>
<feature type="compositionally biased region" description="Low complexity" evidence="1">
    <location>
        <begin position="57"/>
        <end position="87"/>
    </location>
</feature>
<proteinExistence type="predicted"/>
<feature type="compositionally biased region" description="Low complexity" evidence="1">
    <location>
        <begin position="563"/>
        <end position="603"/>
    </location>
</feature>
<dbReference type="NCBIfam" id="TIGR01167">
    <property type="entry name" value="LPXTG_anchor"/>
    <property type="match status" value="1"/>
</dbReference>
<gene>
    <name evidence="4" type="ORF">DAT561_0069</name>
</gene>
<dbReference type="Pfam" id="PF17966">
    <property type="entry name" value="Muc_B2"/>
    <property type="match status" value="1"/>
</dbReference>
<protein>
    <submittedName>
        <fullName evidence="4">Adhesion exoprotein</fullName>
    </submittedName>
</protein>
<feature type="compositionally biased region" description="Low complexity" evidence="1">
    <location>
        <begin position="100"/>
        <end position="112"/>
    </location>
</feature>
<dbReference type="EMBL" id="AP018492">
    <property type="protein sequence ID" value="BBC60239.1"/>
    <property type="molecule type" value="Genomic_DNA"/>
</dbReference>
<dbReference type="AlphaFoldDB" id="A0A2Z5Y096"/>
<feature type="compositionally biased region" description="Low complexity" evidence="1">
    <location>
        <begin position="131"/>
        <end position="140"/>
    </location>
</feature>
<feature type="compositionally biased region" description="Polar residues" evidence="1">
    <location>
        <begin position="88"/>
        <end position="99"/>
    </location>
</feature>
<dbReference type="Gene3D" id="3.10.20.320">
    <property type="entry name" value="Putative peptidoglycan bound protein (lpxtg motif)"/>
    <property type="match status" value="1"/>
</dbReference>
<feature type="compositionally biased region" description="Polar residues" evidence="1">
    <location>
        <begin position="113"/>
        <end position="130"/>
    </location>
</feature>
<evidence type="ECO:0000256" key="2">
    <source>
        <dbReference type="SAM" id="Phobius"/>
    </source>
</evidence>
<sequence length="663" mass="72483">MLDKKREQGRKIITNATKNVKRSTHVLMCGLVLAGVAGPAITAFAVSNGTDIKTSEATQNSSTNTKTTQNSTTTTSAASSSNTPATSVAQNDNAKATQGSTAATRADSAASTKQNSTIASSPVPSKQSEAQQATTDVQTQTSTVTIQYVDTTTGQVFASKPIEGKVGEAVTYSIPQESKKLTLDVKRLPKGTEQNGDNFVWNGVCTAEKQTITFYYGEVKEGTITFNLVDNATGKIIRTTEKTPKIGEDVSYAAPDSFKHFKINAKRLPMGTTQEGENFIWRGIGGSGDQIVNFYYDEAEQGTITFNLVDNITGKIIRTTEKTPKIGEDVSYAAPDSFKHFKINAKRLPIGAAQEGENFIWRGVGKLDDQTVNFYYDEAEQGTITFNLVDNITGKIIRSIEKTPKIGEDISYTIPEAFKNFKLNTRRLPEGTTQEGNKYVWTGIGKLDDQIVNFYYDETIPGVTNTETKDITRTIDLVKDGKVFKEEIQTVHFTRTATTDQMTGKTTYTDWETTHAKFDDFKLSDIEGYTHKNKMIKAMPVKVTDKDVVVTELYTKVTDGKENNGNNNQGTTNNGGNNQGTTNDGKSNKGINTNKNNNQKHANLGYHKAGDPKKNHFANKGNTATKKLPMTGEKISKIVASSGFGVLMLTAAAWVISKRKRTN</sequence>